<dbReference type="GO" id="GO:0005524">
    <property type="term" value="F:ATP binding"/>
    <property type="evidence" value="ECO:0007669"/>
    <property type="project" value="UniProtKB-KW"/>
</dbReference>
<evidence type="ECO:0000313" key="10">
    <source>
        <dbReference type="EMBL" id="AEE47130.1"/>
    </source>
</evidence>
<name>F4GYL3_CELFA</name>
<dbReference type="SUPFAM" id="SSF53067">
    <property type="entry name" value="Actin-like ATPase domain"/>
    <property type="match status" value="2"/>
</dbReference>
<comment type="similarity">
    <text evidence="1">Belongs to the FGGY kinase family.</text>
</comment>
<dbReference type="PANTHER" id="PTHR10196:SF93">
    <property type="entry name" value="L-RHAMNULOKINASE"/>
    <property type="match status" value="1"/>
</dbReference>
<dbReference type="CDD" id="cd07771">
    <property type="entry name" value="ASKHA_NBD_FGGY_RhaB-like"/>
    <property type="match status" value="1"/>
</dbReference>
<dbReference type="GO" id="GO:0004370">
    <property type="term" value="F:glycerol kinase activity"/>
    <property type="evidence" value="ECO:0007669"/>
    <property type="project" value="TreeGrafter"/>
</dbReference>
<organism evidence="10 11">
    <name type="scientific">Cellulomonas fimi (strain ATCC 484 / DSM 20113 / JCM 1341 / CCUG 24087 / LMG 16345 / NBRC 15513 / NCIMB 8980 / NCTC 7547 / NRS-133)</name>
    <dbReference type="NCBI Taxonomy" id="590998"/>
    <lineage>
        <taxon>Bacteria</taxon>
        <taxon>Bacillati</taxon>
        <taxon>Actinomycetota</taxon>
        <taxon>Actinomycetes</taxon>
        <taxon>Micrococcales</taxon>
        <taxon>Cellulomonadaceae</taxon>
        <taxon>Cellulomonas</taxon>
    </lineage>
</organism>
<dbReference type="eggNOG" id="COG1070">
    <property type="taxonomic scope" value="Bacteria"/>
</dbReference>
<dbReference type="Pfam" id="PF02782">
    <property type="entry name" value="FGGY_C"/>
    <property type="match status" value="1"/>
</dbReference>
<feature type="domain" description="Carbohydrate kinase FGGY N-terminal" evidence="8">
    <location>
        <begin position="73"/>
        <end position="245"/>
    </location>
</feature>
<dbReference type="Pfam" id="PF00370">
    <property type="entry name" value="FGGY_N"/>
    <property type="match status" value="1"/>
</dbReference>
<feature type="domain" description="Carbohydrate kinase FGGY C-terminal" evidence="9">
    <location>
        <begin position="257"/>
        <end position="449"/>
    </location>
</feature>
<protein>
    <submittedName>
        <fullName evidence="10">Carbohydrate kinase, FGGY-like protein</fullName>
    </submittedName>
</protein>
<evidence type="ECO:0000256" key="3">
    <source>
        <dbReference type="ARBA" id="ARBA00022741"/>
    </source>
</evidence>
<evidence type="ECO:0000256" key="1">
    <source>
        <dbReference type="ARBA" id="ARBA00009156"/>
    </source>
</evidence>
<evidence type="ECO:0000256" key="5">
    <source>
        <dbReference type="ARBA" id="ARBA00022840"/>
    </source>
</evidence>
<dbReference type="InterPro" id="IPR013449">
    <property type="entry name" value="Rhamnulokinase"/>
</dbReference>
<dbReference type="Gene3D" id="3.30.420.40">
    <property type="match status" value="2"/>
</dbReference>
<gene>
    <name evidence="10" type="ordered locus">Celf_3012</name>
</gene>
<sequence>MNTYAAVDLGATSGRVLTGRLAGGRLDTTEVARFENAPVGVPAHGREVLHWDVLALWAGIRRGLDAAHRNGGFTSVGVDTWAVDYGLLDADGALLGSPVHYRDERTLDVPEQFFTTMPASDHYAVTGAQVQPFNTVFQLLAAARTTQLASAAELLLVPDLLAAWLSGVHVAEVTNASTTGLLDVDSRSWSHRILRHVEDLTGSGITALLPRLVEPGTVLGPLRPGLGWGDASVVAVGSHDTASAVAAVPMLEPEHAAYISSGTWSLVGVELPGPVRSEPSRLANVTNELGVDGTVRYLKNVAGLWLLSESQRTWAAQGGVSDLAALLAAAAHVPVCRTVVDVDDPAFAAPGDIPARIAAAASASGQPVPDDEASTTRCILDSLALAYRRAIRTVAGLADRDVRVVHVVGGGSRNALLCQLTADATGLPVVAGPAECTAMGNLLVQAWAMGDLDGGLPAIRQVVADSTELARWNPAGDTTVWDQADDRLRDLTAARL</sequence>
<evidence type="ECO:0000256" key="2">
    <source>
        <dbReference type="ARBA" id="ARBA00022679"/>
    </source>
</evidence>
<dbReference type="GO" id="GO:0008993">
    <property type="term" value="F:rhamnulokinase activity"/>
    <property type="evidence" value="ECO:0007669"/>
    <property type="project" value="InterPro"/>
</dbReference>
<dbReference type="KEGG" id="cfi:Celf_3012"/>
<evidence type="ECO:0000256" key="4">
    <source>
        <dbReference type="ARBA" id="ARBA00022777"/>
    </source>
</evidence>
<dbReference type="HOGENOM" id="CLU_039395_0_1_11"/>
<keyword evidence="2" id="KW-0808">Transferase</keyword>
<evidence type="ECO:0000259" key="8">
    <source>
        <dbReference type="Pfam" id="PF00370"/>
    </source>
</evidence>
<dbReference type="GO" id="GO:0006071">
    <property type="term" value="P:glycerol metabolic process"/>
    <property type="evidence" value="ECO:0007669"/>
    <property type="project" value="TreeGrafter"/>
</dbReference>
<reference evidence="10 11" key="1">
    <citation type="submission" date="2011-04" db="EMBL/GenBank/DDBJ databases">
        <title>Complete sequence of Cellulomonas fimi ATCC 484.</title>
        <authorList>
            <consortium name="US DOE Joint Genome Institute"/>
            <person name="Lucas S."/>
            <person name="Han J."/>
            <person name="Lapidus A."/>
            <person name="Cheng J.-F."/>
            <person name="Goodwin L."/>
            <person name="Pitluck S."/>
            <person name="Peters L."/>
            <person name="Chertkov O."/>
            <person name="Detter J.C."/>
            <person name="Han C."/>
            <person name="Tapia R."/>
            <person name="Land M."/>
            <person name="Hauser L."/>
            <person name="Kyrpides N."/>
            <person name="Ivanova N."/>
            <person name="Ovchinnikova G."/>
            <person name="Pagani I."/>
            <person name="Mead D."/>
            <person name="Brumm P."/>
            <person name="Woyke T."/>
        </authorList>
    </citation>
    <scope>NUCLEOTIDE SEQUENCE [LARGE SCALE GENOMIC DNA]</scope>
    <source>
        <strain evidence="11">ATCC 484 / DSM 20113 / JCM 1341 / NBRC 15513 / NCIMB 8980 / NCTC 7547</strain>
    </source>
</reference>
<dbReference type="InterPro" id="IPR043129">
    <property type="entry name" value="ATPase_NBD"/>
</dbReference>
<keyword evidence="5" id="KW-0067">ATP-binding</keyword>
<evidence type="ECO:0000259" key="9">
    <source>
        <dbReference type="Pfam" id="PF02782"/>
    </source>
</evidence>
<evidence type="ECO:0000256" key="7">
    <source>
        <dbReference type="ARBA" id="ARBA00023308"/>
    </source>
</evidence>
<dbReference type="EMBL" id="CP002666">
    <property type="protein sequence ID" value="AEE47130.1"/>
    <property type="molecule type" value="Genomic_DNA"/>
</dbReference>
<dbReference type="GO" id="GO:0005829">
    <property type="term" value="C:cytosol"/>
    <property type="evidence" value="ECO:0007669"/>
    <property type="project" value="TreeGrafter"/>
</dbReference>
<keyword evidence="3" id="KW-0547">Nucleotide-binding</keyword>
<dbReference type="GO" id="GO:0019301">
    <property type="term" value="P:rhamnose catabolic process"/>
    <property type="evidence" value="ECO:0007669"/>
    <property type="project" value="InterPro"/>
</dbReference>
<keyword evidence="4 10" id="KW-0418">Kinase</keyword>
<dbReference type="Proteomes" id="UP000008460">
    <property type="component" value="Chromosome"/>
</dbReference>
<accession>F4GYL3</accession>
<dbReference type="STRING" id="590998.Celf_3012"/>
<dbReference type="InterPro" id="IPR018485">
    <property type="entry name" value="FGGY_C"/>
</dbReference>
<keyword evidence="11" id="KW-1185">Reference proteome</keyword>
<keyword evidence="6" id="KW-1015">Disulfide bond</keyword>
<keyword evidence="7" id="KW-0684">Rhamnose metabolism</keyword>
<dbReference type="PANTHER" id="PTHR10196">
    <property type="entry name" value="SUGAR KINASE"/>
    <property type="match status" value="1"/>
</dbReference>
<evidence type="ECO:0000313" key="11">
    <source>
        <dbReference type="Proteomes" id="UP000008460"/>
    </source>
</evidence>
<dbReference type="RefSeq" id="WP_013772156.1">
    <property type="nucleotide sequence ID" value="NC_015514.1"/>
</dbReference>
<dbReference type="AlphaFoldDB" id="F4GYL3"/>
<evidence type="ECO:0000256" key="6">
    <source>
        <dbReference type="ARBA" id="ARBA00023157"/>
    </source>
</evidence>
<dbReference type="InterPro" id="IPR018484">
    <property type="entry name" value="FGGY_N"/>
</dbReference>
<proteinExistence type="inferred from homology"/>